<evidence type="ECO:0000313" key="2">
    <source>
        <dbReference type="EMBL" id="GAA3376016.1"/>
    </source>
</evidence>
<gene>
    <name evidence="2" type="ORF">GCM10020367_46050</name>
</gene>
<organism evidence="2 3">
    <name type="scientific">Streptomyces sannanensis</name>
    <dbReference type="NCBI Taxonomy" id="285536"/>
    <lineage>
        <taxon>Bacteria</taxon>
        <taxon>Bacillati</taxon>
        <taxon>Actinomycetota</taxon>
        <taxon>Actinomycetes</taxon>
        <taxon>Kitasatosporales</taxon>
        <taxon>Streptomycetaceae</taxon>
        <taxon>Streptomyces</taxon>
    </lineage>
</organism>
<dbReference type="EMBL" id="BAAAYL010000001">
    <property type="protein sequence ID" value="GAA3376016.1"/>
    <property type="molecule type" value="Genomic_DNA"/>
</dbReference>
<reference evidence="3" key="1">
    <citation type="journal article" date="2019" name="Int. J. Syst. Evol. Microbiol.">
        <title>The Global Catalogue of Microorganisms (GCM) 10K type strain sequencing project: providing services to taxonomists for standard genome sequencing and annotation.</title>
        <authorList>
            <consortium name="The Broad Institute Genomics Platform"/>
            <consortium name="The Broad Institute Genome Sequencing Center for Infectious Disease"/>
            <person name="Wu L."/>
            <person name="Ma J."/>
        </authorList>
    </citation>
    <scope>NUCLEOTIDE SEQUENCE [LARGE SCALE GENOMIC DNA]</scope>
    <source>
        <strain evidence="3">JCM 9651</strain>
    </source>
</reference>
<feature type="region of interest" description="Disordered" evidence="1">
    <location>
        <begin position="32"/>
        <end position="62"/>
    </location>
</feature>
<dbReference type="Proteomes" id="UP001499990">
    <property type="component" value="Unassembled WGS sequence"/>
</dbReference>
<evidence type="ECO:0000313" key="3">
    <source>
        <dbReference type="Proteomes" id="UP001499990"/>
    </source>
</evidence>
<evidence type="ECO:0000256" key="1">
    <source>
        <dbReference type="SAM" id="MobiDB-lite"/>
    </source>
</evidence>
<name>A0ABP6SGT3_9ACTN</name>
<accession>A0ABP6SGT3</accession>
<keyword evidence="3" id="KW-1185">Reference proteome</keyword>
<feature type="compositionally biased region" description="Low complexity" evidence="1">
    <location>
        <begin position="52"/>
        <end position="62"/>
    </location>
</feature>
<proteinExistence type="predicted"/>
<comment type="caution">
    <text evidence="2">The sequence shown here is derived from an EMBL/GenBank/DDBJ whole genome shotgun (WGS) entry which is preliminary data.</text>
</comment>
<protein>
    <submittedName>
        <fullName evidence="2">Uncharacterized protein</fullName>
    </submittedName>
</protein>
<sequence>MSVESTFTDPLAGAPLGEAVLAGPEAAGLGRELPLPWGPLLSPEHPARRRSAAAAANSAFTG</sequence>